<evidence type="ECO:0000313" key="2">
    <source>
        <dbReference type="Proteomes" id="UP000214688"/>
    </source>
</evidence>
<keyword evidence="1" id="KW-0808">Transferase</keyword>
<reference evidence="1 2" key="1">
    <citation type="journal article" date="2015" name="Int. J. Syst. Evol. Microbiol.">
        <title>Tumebacillus algifaecis sp. nov., isolated from decomposing algal scum.</title>
        <authorList>
            <person name="Wu Y.F."/>
            <person name="Zhang B."/>
            <person name="Xing P."/>
            <person name="Wu Q.L."/>
            <person name="Liu S.J."/>
        </authorList>
    </citation>
    <scope>NUCLEOTIDE SEQUENCE [LARGE SCALE GENOMIC DNA]</scope>
    <source>
        <strain evidence="1 2">THMBR28</strain>
    </source>
</reference>
<dbReference type="AlphaFoldDB" id="A0A223D5W8"/>
<name>A0A223D5W8_9BACL</name>
<keyword evidence="1" id="KW-0489">Methyltransferase</keyword>
<sequence>MIESAFLHDVASYTDSRIAKVVLNETHEITSFESRAITGSELILRFMVPSSAVSTITKIELKDAANNTVSSNVVYVPIATDTVISHTIKILEV</sequence>
<dbReference type="KEGG" id="tab:CIG75_18910"/>
<dbReference type="GO" id="GO:0032259">
    <property type="term" value="P:methylation"/>
    <property type="evidence" value="ECO:0007669"/>
    <property type="project" value="UniProtKB-KW"/>
</dbReference>
<protein>
    <submittedName>
        <fullName evidence="1">Ketopantoate hydroxymethyltransferase</fullName>
    </submittedName>
</protein>
<dbReference type="OrthoDB" id="2086672at2"/>
<keyword evidence="2" id="KW-1185">Reference proteome</keyword>
<dbReference type="EMBL" id="CP022657">
    <property type="protein sequence ID" value="ASS76806.1"/>
    <property type="molecule type" value="Genomic_DNA"/>
</dbReference>
<accession>A0A223D5W8</accession>
<dbReference type="RefSeq" id="WP_094238033.1">
    <property type="nucleotide sequence ID" value="NZ_CP022657.1"/>
</dbReference>
<proteinExistence type="predicted"/>
<evidence type="ECO:0000313" key="1">
    <source>
        <dbReference type="EMBL" id="ASS76806.1"/>
    </source>
</evidence>
<organism evidence="1 2">
    <name type="scientific">Tumebacillus algifaecis</name>
    <dbReference type="NCBI Taxonomy" id="1214604"/>
    <lineage>
        <taxon>Bacteria</taxon>
        <taxon>Bacillati</taxon>
        <taxon>Bacillota</taxon>
        <taxon>Bacilli</taxon>
        <taxon>Bacillales</taxon>
        <taxon>Alicyclobacillaceae</taxon>
        <taxon>Tumebacillus</taxon>
    </lineage>
</organism>
<gene>
    <name evidence="1" type="ORF">CIG75_18910</name>
</gene>
<dbReference type="Proteomes" id="UP000214688">
    <property type="component" value="Chromosome"/>
</dbReference>
<dbReference type="GO" id="GO:0008168">
    <property type="term" value="F:methyltransferase activity"/>
    <property type="evidence" value="ECO:0007669"/>
    <property type="project" value="UniProtKB-KW"/>
</dbReference>